<sequence length="233" mass="25747">MFISYTPLPHTETMSTTSITSSSTSSVVSPIATSTDSVNPRTTFLTVFVVTIVVLFIFGLLPMYWYLRKRRKALQELKDTMQDLDEAKPIVKDGMQDLDEAVPIVLSPDVYQTVCDVPKPTSEVKYPTPSIPLPQPKSPPSITSSLLSYLELSSHSIPRRTSTFASSTVLPTAYRSSSPPPSIPIQRFPTPQLSIDLSALQRRVSSMIPFSNFHPTKQSTETHTLVPESTNVT</sequence>
<evidence type="ECO:0000313" key="3">
    <source>
        <dbReference type="EMBL" id="KIJ38577.1"/>
    </source>
</evidence>
<proteinExistence type="predicted"/>
<feature type="transmembrane region" description="Helical" evidence="2">
    <location>
        <begin position="44"/>
        <end position="67"/>
    </location>
</feature>
<organism evidence="3 4">
    <name type="scientific">Sphaerobolus stellatus (strain SS14)</name>
    <dbReference type="NCBI Taxonomy" id="990650"/>
    <lineage>
        <taxon>Eukaryota</taxon>
        <taxon>Fungi</taxon>
        <taxon>Dikarya</taxon>
        <taxon>Basidiomycota</taxon>
        <taxon>Agaricomycotina</taxon>
        <taxon>Agaricomycetes</taxon>
        <taxon>Phallomycetidae</taxon>
        <taxon>Geastrales</taxon>
        <taxon>Sphaerobolaceae</taxon>
        <taxon>Sphaerobolus</taxon>
    </lineage>
</organism>
<dbReference type="Proteomes" id="UP000054279">
    <property type="component" value="Unassembled WGS sequence"/>
</dbReference>
<protein>
    <submittedName>
        <fullName evidence="3">Uncharacterized protein</fullName>
    </submittedName>
</protein>
<keyword evidence="2" id="KW-0812">Transmembrane</keyword>
<evidence type="ECO:0000256" key="2">
    <source>
        <dbReference type="SAM" id="Phobius"/>
    </source>
</evidence>
<evidence type="ECO:0000313" key="4">
    <source>
        <dbReference type="Proteomes" id="UP000054279"/>
    </source>
</evidence>
<gene>
    <name evidence="3" type="ORF">M422DRAFT_33188</name>
</gene>
<feature type="region of interest" description="Disordered" evidence="1">
    <location>
        <begin position="211"/>
        <end position="233"/>
    </location>
</feature>
<dbReference type="AlphaFoldDB" id="A0A0C9VAI7"/>
<keyword evidence="2" id="KW-1133">Transmembrane helix</keyword>
<reference evidence="3 4" key="1">
    <citation type="submission" date="2014-06" db="EMBL/GenBank/DDBJ databases">
        <title>Evolutionary Origins and Diversification of the Mycorrhizal Mutualists.</title>
        <authorList>
            <consortium name="DOE Joint Genome Institute"/>
            <consortium name="Mycorrhizal Genomics Consortium"/>
            <person name="Kohler A."/>
            <person name="Kuo A."/>
            <person name="Nagy L.G."/>
            <person name="Floudas D."/>
            <person name="Copeland A."/>
            <person name="Barry K.W."/>
            <person name="Cichocki N."/>
            <person name="Veneault-Fourrey C."/>
            <person name="LaButti K."/>
            <person name="Lindquist E.A."/>
            <person name="Lipzen A."/>
            <person name="Lundell T."/>
            <person name="Morin E."/>
            <person name="Murat C."/>
            <person name="Riley R."/>
            <person name="Ohm R."/>
            <person name="Sun H."/>
            <person name="Tunlid A."/>
            <person name="Henrissat B."/>
            <person name="Grigoriev I.V."/>
            <person name="Hibbett D.S."/>
            <person name="Martin F."/>
        </authorList>
    </citation>
    <scope>NUCLEOTIDE SEQUENCE [LARGE SCALE GENOMIC DNA]</scope>
    <source>
        <strain evidence="3 4">SS14</strain>
    </source>
</reference>
<evidence type="ECO:0000256" key="1">
    <source>
        <dbReference type="SAM" id="MobiDB-lite"/>
    </source>
</evidence>
<keyword evidence="2" id="KW-0472">Membrane</keyword>
<dbReference type="HOGENOM" id="CLU_1190550_0_0_1"/>
<dbReference type="EMBL" id="KN837159">
    <property type="protein sequence ID" value="KIJ38577.1"/>
    <property type="molecule type" value="Genomic_DNA"/>
</dbReference>
<accession>A0A0C9VAI7</accession>
<name>A0A0C9VAI7_SPHS4</name>
<feature type="compositionally biased region" description="Polar residues" evidence="1">
    <location>
        <begin position="213"/>
        <end position="233"/>
    </location>
</feature>
<keyword evidence="4" id="KW-1185">Reference proteome</keyword>